<evidence type="ECO:0000256" key="1">
    <source>
        <dbReference type="SAM" id="MobiDB-lite"/>
    </source>
</evidence>
<accession>A0AA38RMF0</accession>
<keyword evidence="3" id="KW-1185">Reference proteome</keyword>
<gene>
    <name evidence="2" type="ORF">NKR23_g10397</name>
</gene>
<feature type="region of interest" description="Disordered" evidence="1">
    <location>
        <begin position="82"/>
        <end position="119"/>
    </location>
</feature>
<feature type="compositionally biased region" description="Basic and acidic residues" evidence="1">
    <location>
        <begin position="82"/>
        <end position="91"/>
    </location>
</feature>
<protein>
    <submittedName>
        <fullName evidence="2">Uncharacterized protein</fullName>
    </submittedName>
</protein>
<dbReference type="Proteomes" id="UP001174694">
    <property type="component" value="Unassembled WGS sequence"/>
</dbReference>
<reference evidence="2" key="1">
    <citation type="submission" date="2022-07" db="EMBL/GenBank/DDBJ databases">
        <title>Fungi with potential for degradation of polypropylene.</title>
        <authorList>
            <person name="Gostincar C."/>
        </authorList>
    </citation>
    <scope>NUCLEOTIDE SEQUENCE</scope>
    <source>
        <strain evidence="2">EXF-13308</strain>
    </source>
</reference>
<proteinExistence type="predicted"/>
<organism evidence="2 3">
    <name type="scientific">Pleurostoma richardsiae</name>
    <dbReference type="NCBI Taxonomy" id="41990"/>
    <lineage>
        <taxon>Eukaryota</taxon>
        <taxon>Fungi</taxon>
        <taxon>Dikarya</taxon>
        <taxon>Ascomycota</taxon>
        <taxon>Pezizomycotina</taxon>
        <taxon>Sordariomycetes</taxon>
        <taxon>Sordariomycetidae</taxon>
        <taxon>Calosphaeriales</taxon>
        <taxon>Pleurostomataceae</taxon>
        <taxon>Pleurostoma</taxon>
    </lineage>
</organism>
<sequence length="137" mass="15221">MCHVRFDARRCTTCRQAYCVWTNRVRRLRVRLGLRRSLRRRARAWGACGSSWRTRWRESAGTCLACIAATVAPPAAYWRAEVEQADRKGGDEEMEAAPPAPSGNGGVRGRGADDVAADPVDEDVEIGRVMARWVSCA</sequence>
<evidence type="ECO:0000313" key="2">
    <source>
        <dbReference type="EMBL" id="KAJ9133964.1"/>
    </source>
</evidence>
<dbReference type="EMBL" id="JANBVO010000046">
    <property type="protein sequence ID" value="KAJ9133964.1"/>
    <property type="molecule type" value="Genomic_DNA"/>
</dbReference>
<comment type="caution">
    <text evidence="2">The sequence shown here is derived from an EMBL/GenBank/DDBJ whole genome shotgun (WGS) entry which is preliminary data.</text>
</comment>
<evidence type="ECO:0000313" key="3">
    <source>
        <dbReference type="Proteomes" id="UP001174694"/>
    </source>
</evidence>
<name>A0AA38RMF0_9PEZI</name>
<dbReference type="AlphaFoldDB" id="A0AA38RMF0"/>